<dbReference type="PROSITE" id="PS01360">
    <property type="entry name" value="ZF_MYND_1"/>
    <property type="match status" value="1"/>
</dbReference>
<evidence type="ECO:0000256" key="3">
    <source>
        <dbReference type="ARBA" id="ARBA00022833"/>
    </source>
</evidence>
<protein>
    <recommendedName>
        <fullName evidence="5">MYND-type domain-containing protein</fullName>
    </recommendedName>
</protein>
<evidence type="ECO:0000259" key="5">
    <source>
        <dbReference type="PROSITE" id="PS50865"/>
    </source>
</evidence>
<evidence type="ECO:0000256" key="4">
    <source>
        <dbReference type="PROSITE-ProRule" id="PRU00134"/>
    </source>
</evidence>
<dbReference type="OrthoDB" id="432970at2759"/>
<feature type="domain" description="MYND-type" evidence="5">
    <location>
        <begin position="193"/>
        <end position="231"/>
    </location>
</feature>
<evidence type="ECO:0000313" key="6">
    <source>
        <dbReference type="EMBL" id="CAB9498775.1"/>
    </source>
</evidence>
<reference evidence="6" key="1">
    <citation type="submission" date="2020-06" db="EMBL/GenBank/DDBJ databases">
        <authorList>
            <consortium name="Plant Systems Biology data submission"/>
        </authorList>
    </citation>
    <scope>NUCLEOTIDE SEQUENCE</scope>
    <source>
        <strain evidence="6">D6</strain>
    </source>
</reference>
<gene>
    <name evidence="6" type="ORF">SEMRO_45_G026960.1</name>
</gene>
<name>A0A9N8H4B2_9STRA</name>
<keyword evidence="7" id="KW-1185">Reference proteome</keyword>
<evidence type="ECO:0000256" key="1">
    <source>
        <dbReference type="ARBA" id="ARBA00022723"/>
    </source>
</evidence>
<dbReference type="AlphaFoldDB" id="A0A9N8H4B2"/>
<proteinExistence type="predicted"/>
<evidence type="ECO:0000256" key="2">
    <source>
        <dbReference type="ARBA" id="ARBA00022771"/>
    </source>
</evidence>
<sequence length="243" mass="27614">MAGMYVLKSRVTWQMREDPDRSCERSFSSLTDALDSAHNPTITSPTAELIRYLCDIQTLVPAAPKYCSQDEATGTYLVATYPNIVRHRKKVVPCLHAVAADYLLLDEENWMESVKVLKAAILLEKSDSIMFDKDPPNSDLHSLGNEVNRLGWRFVKHCGSKRDVVVYVDKKIPCSCLTDLKKKVMKEPEIRTCGYCQKHTANTMWCEECHAAEYCSKQCQLADWPDHQDPCKFLGGELTEEES</sequence>
<dbReference type="Pfam" id="PF01753">
    <property type="entry name" value="zf-MYND"/>
    <property type="match status" value="1"/>
</dbReference>
<dbReference type="PROSITE" id="PS50865">
    <property type="entry name" value="ZF_MYND_2"/>
    <property type="match status" value="1"/>
</dbReference>
<organism evidence="6 7">
    <name type="scientific">Seminavis robusta</name>
    <dbReference type="NCBI Taxonomy" id="568900"/>
    <lineage>
        <taxon>Eukaryota</taxon>
        <taxon>Sar</taxon>
        <taxon>Stramenopiles</taxon>
        <taxon>Ochrophyta</taxon>
        <taxon>Bacillariophyta</taxon>
        <taxon>Bacillariophyceae</taxon>
        <taxon>Bacillariophycidae</taxon>
        <taxon>Naviculales</taxon>
        <taxon>Naviculaceae</taxon>
        <taxon>Seminavis</taxon>
    </lineage>
</organism>
<keyword evidence="3" id="KW-0862">Zinc</keyword>
<evidence type="ECO:0000313" key="7">
    <source>
        <dbReference type="Proteomes" id="UP001153069"/>
    </source>
</evidence>
<dbReference type="EMBL" id="CAICTM010000045">
    <property type="protein sequence ID" value="CAB9498775.1"/>
    <property type="molecule type" value="Genomic_DNA"/>
</dbReference>
<dbReference type="Gene3D" id="6.10.140.2220">
    <property type="match status" value="1"/>
</dbReference>
<dbReference type="Proteomes" id="UP001153069">
    <property type="component" value="Unassembled WGS sequence"/>
</dbReference>
<dbReference type="SUPFAM" id="SSF144232">
    <property type="entry name" value="HIT/MYND zinc finger-like"/>
    <property type="match status" value="1"/>
</dbReference>
<dbReference type="InterPro" id="IPR002893">
    <property type="entry name" value="Znf_MYND"/>
</dbReference>
<accession>A0A9N8H4B2</accession>
<dbReference type="GO" id="GO:0008270">
    <property type="term" value="F:zinc ion binding"/>
    <property type="evidence" value="ECO:0007669"/>
    <property type="project" value="UniProtKB-KW"/>
</dbReference>
<keyword evidence="1" id="KW-0479">Metal-binding</keyword>
<keyword evidence="2 4" id="KW-0863">Zinc-finger</keyword>
<comment type="caution">
    <text evidence="6">The sequence shown here is derived from an EMBL/GenBank/DDBJ whole genome shotgun (WGS) entry which is preliminary data.</text>
</comment>